<evidence type="ECO:0000313" key="1">
    <source>
        <dbReference type="EMBL" id="ODQ82670.1"/>
    </source>
</evidence>
<gene>
    <name evidence="1" type="ORF">BABINDRAFT_74886</name>
</gene>
<dbReference type="EMBL" id="KV454426">
    <property type="protein sequence ID" value="ODQ82670.1"/>
    <property type="molecule type" value="Genomic_DNA"/>
</dbReference>
<dbReference type="GeneID" id="30150490"/>
<accession>A0A1E3QYC6</accession>
<keyword evidence="2" id="KW-1185">Reference proteome</keyword>
<dbReference type="Proteomes" id="UP000094336">
    <property type="component" value="Unassembled WGS sequence"/>
</dbReference>
<evidence type="ECO:0000313" key="2">
    <source>
        <dbReference type="Proteomes" id="UP000094336"/>
    </source>
</evidence>
<organism evidence="1 2">
    <name type="scientific">Babjeviella inositovora NRRL Y-12698</name>
    <dbReference type="NCBI Taxonomy" id="984486"/>
    <lineage>
        <taxon>Eukaryota</taxon>
        <taxon>Fungi</taxon>
        <taxon>Dikarya</taxon>
        <taxon>Ascomycota</taxon>
        <taxon>Saccharomycotina</taxon>
        <taxon>Pichiomycetes</taxon>
        <taxon>Serinales incertae sedis</taxon>
        <taxon>Babjeviella</taxon>
    </lineage>
</organism>
<protein>
    <submittedName>
        <fullName evidence="1">Uncharacterized protein</fullName>
    </submittedName>
</protein>
<dbReference type="RefSeq" id="XP_018987998.1">
    <property type="nucleotide sequence ID" value="XM_019132637.1"/>
</dbReference>
<reference evidence="2" key="1">
    <citation type="submission" date="2016-05" db="EMBL/GenBank/DDBJ databases">
        <title>Comparative genomics of biotechnologically important yeasts.</title>
        <authorList>
            <consortium name="DOE Joint Genome Institute"/>
            <person name="Riley R."/>
            <person name="Haridas S."/>
            <person name="Wolfe K.H."/>
            <person name="Lopes M.R."/>
            <person name="Hittinger C.T."/>
            <person name="Goker M."/>
            <person name="Salamov A."/>
            <person name="Wisecaver J."/>
            <person name="Long T.M."/>
            <person name="Aerts A.L."/>
            <person name="Barry K."/>
            <person name="Choi C."/>
            <person name="Clum A."/>
            <person name="Coughlan A.Y."/>
            <person name="Deshpande S."/>
            <person name="Douglass A.P."/>
            <person name="Hanson S.J."/>
            <person name="Klenk H.-P."/>
            <person name="Labutti K."/>
            <person name="Lapidus A."/>
            <person name="Lindquist E."/>
            <person name="Lipzen A."/>
            <person name="Meier-Kolthoff J.P."/>
            <person name="Ohm R.A."/>
            <person name="Otillar R.P."/>
            <person name="Pangilinan J."/>
            <person name="Peng Y."/>
            <person name="Rokas A."/>
            <person name="Rosa C.A."/>
            <person name="Scheuner C."/>
            <person name="Sibirny A.A."/>
            <person name="Slot J.C."/>
            <person name="Stielow J.B."/>
            <person name="Sun H."/>
            <person name="Kurtzman C.P."/>
            <person name="Blackwell M."/>
            <person name="Grigoriev I.V."/>
            <person name="Jeffries T.W."/>
        </authorList>
    </citation>
    <scope>NUCLEOTIDE SEQUENCE [LARGE SCALE GENOMIC DNA]</scope>
    <source>
        <strain evidence="2">NRRL Y-12698</strain>
    </source>
</reference>
<dbReference type="AlphaFoldDB" id="A0A1E3QYC6"/>
<sequence>MNASCISKPFRKQLSYSCRLFPRCMNIWTSQIINYRARLTLLYALKLAQIQNRS</sequence>
<name>A0A1E3QYC6_9ASCO</name>
<proteinExistence type="predicted"/>